<dbReference type="PANTHER" id="PTHR36689">
    <property type="entry name" value="COLORECTAL CANCER-ASSOCIATED PROTEIN 2"/>
    <property type="match status" value="1"/>
</dbReference>
<evidence type="ECO:0000256" key="1">
    <source>
        <dbReference type="ARBA" id="ARBA00023015"/>
    </source>
</evidence>
<evidence type="ECO:0000313" key="6">
    <source>
        <dbReference type="Proteomes" id="UP001356427"/>
    </source>
</evidence>
<dbReference type="GO" id="GO:0070974">
    <property type="term" value="F:POU domain binding"/>
    <property type="evidence" value="ECO:0007669"/>
    <property type="project" value="InterPro"/>
</dbReference>
<keyword evidence="2" id="KW-0010">Activator</keyword>
<evidence type="ECO:0000313" key="5">
    <source>
        <dbReference type="EMBL" id="KAK6296802.1"/>
    </source>
</evidence>
<sequence>MSYFMEDKSKVYQGVRVKTTVKELLQQRRALQTPIKTVRMKSQSLVSQDVCVSSSLPGHYFDYVPEEMNSNCIFQPQAITDSNVQMESFDNQQLISMMMPNEIYSSGIPYPATSTKLLCQENHSPNMGYYGHGMSPSSPSGSLNMPSPVDYNSYSPQESYSSSCYNSPTRLDSSYGFVPELYHYQNCNLQASVSTPEYAPYGTTDYVYASPAEDSYFRRDMSSSEMCYL</sequence>
<dbReference type="AlphaFoldDB" id="A0AAN8KSY7"/>
<dbReference type="EMBL" id="JAGTTL010000032">
    <property type="protein sequence ID" value="KAK6296802.1"/>
    <property type="molecule type" value="Genomic_DNA"/>
</dbReference>
<dbReference type="GO" id="GO:0003677">
    <property type="term" value="F:DNA binding"/>
    <property type="evidence" value="ECO:0007669"/>
    <property type="project" value="InterPro"/>
</dbReference>
<dbReference type="InterPro" id="IPR043265">
    <property type="entry name" value="OCAT2"/>
</dbReference>
<evidence type="ECO:0000256" key="3">
    <source>
        <dbReference type="ARBA" id="ARBA00023163"/>
    </source>
</evidence>
<organism evidence="5 6">
    <name type="scientific">Coregonus suidteri</name>
    <dbReference type="NCBI Taxonomy" id="861788"/>
    <lineage>
        <taxon>Eukaryota</taxon>
        <taxon>Metazoa</taxon>
        <taxon>Chordata</taxon>
        <taxon>Craniata</taxon>
        <taxon>Vertebrata</taxon>
        <taxon>Euteleostomi</taxon>
        <taxon>Actinopterygii</taxon>
        <taxon>Neopterygii</taxon>
        <taxon>Teleostei</taxon>
        <taxon>Protacanthopterygii</taxon>
        <taxon>Salmoniformes</taxon>
        <taxon>Salmonidae</taxon>
        <taxon>Coregoninae</taxon>
        <taxon>Coregonus</taxon>
    </lineage>
</organism>
<protein>
    <recommendedName>
        <fullName evidence="4">OCA domain-containing protein</fullName>
    </recommendedName>
</protein>
<comment type="caution">
    <text evidence="5">The sequence shown here is derived from an EMBL/GenBank/DDBJ whole genome shotgun (WGS) entry which is preliminary data.</text>
</comment>
<keyword evidence="3" id="KW-0804">Transcription</keyword>
<dbReference type="Proteomes" id="UP001356427">
    <property type="component" value="Unassembled WGS sequence"/>
</dbReference>
<dbReference type="PANTHER" id="PTHR36689:SF1">
    <property type="entry name" value="POU CLASS 2 HOMEOBOX ASSOCIATING FACTOR 3"/>
    <property type="match status" value="1"/>
</dbReference>
<evidence type="ECO:0000256" key="2">
    <source>
        <dbReference type="ARBA" id="ARBA00023159"/>
    </source>
</evidence>
<accession>A0AAN8KSY7</accession>
<proteinExistence type="predicted"/>
<evidence type="ECO:0000259" key="4">
    <source>
        <dbReference type="PROSITE" id="PS52003"/>
    </source>
</evidence>
<keyword evidence="1" id="KW-0805">Transcription regulation</keyword>
<keyword evidence="6" id="KW-1185">Reference proteome</keyword>
<dbReference type="InterPro" id="IPR047571">
    <property type="entry name" value="OCA"/>
</dbReference>
<gene>
    <name evidence="5" type="ORF">J4Q44_G00329440</name>
</gene>
<dbReference type="PROSITE" id="PS52003">
    <property type="entry name" value="OCA"/>
    <property type="match status" value="1"/>
</dbReference>
<reference evidence="5 6" key="1">
    <citation type="submission" date="2021-04" db="EMBL/GenBank/DDBJ databases">
        <authorList>
            <person name="De Guttry C."/>
            <person name="Zahm M."/>
            <person name="Klopp C."/>
            <person name="Cabau C."/>
            <person name="Louis A."/>
            <person name="Berthelot C."/>
            <person name="Parey E."/>
            <person name="Roest Crollius H."/>
            <person name="Montfort J."/>
            <person name="Robinson-Rechavi M."/>
            <person name="Bucao C."/>
            <person name="Bouchez O."/>
            <person name="Gislard M."/>
            <person name="Lluch J."/>
            <person name="Milhes M."/>
            <person name="Lampietro C."/>
            <person name="Lopez Roques C."/>
            <person name="Donnadieu C."/>
            <person name="Braasch I."/>
            <person name="Desvignes T."/>
            <person name="Postlethwait J."/>
            <person name="Bobe J."/>
            <person name="Wedekind C."/>
            <person name="Guiguen Y."/>
        </authorList>
    </citation>
    <scope>NUCLEOTIDE SEQUENCE [LARGE SCALE GENOMIC DNA]</scope>
    <source>
        <strain evidence="5">Cs_M1</strain>
        <tissue evidence="5">Blood</tissue>
    </source>
</reference>
<name>A0AAN8KSY7_9TELE</name>
<feature type="domain" description="OCA" evidence="4">
    <location>
        <begin position="9"/>
        <end position="31"/>
    </location>
</feature>